<dbReference type="Gene3D" id="3.40.50.300">
    <property type="entry name" value="P-loop containing nucleotide triphosphate hydrolases"/>
    <property type="match status" value="2"/>
</dbReference>
<dbReference type="InterPro" id="IPR027417">
    <property type="entry name" value="P-loop_NTPase"/>
</dbReference>
<dbReference type="AlphaFoldDB" id="A0A517VEM1"/>
<dbReference type="KEGG" id="gax:Pan161_31160"/>
<feature type="domain" description="TraD/TraG TraM recognition site" evidence="3">
    <location>
        <begin position="286"/>
        <end position="374"/>
    </location>
</feature>
<dbReference type="GO" id="GO:0003677">
    <property type="term" value="F:DNA binding"/>
    <property type="evidence" value="ECO:0007669"/>
    <property type="project" value="InterPro"/>
</dbReference>
<gene>
    <name evidence="4" type="ORF">Pan161_31160</name>
</gene>
<dbReference type="Pfam" id="PF01580">
    <property type="entry name" value="FtsK_SpoIIIE"/>
    <property type="match status" value="1"/>
</dbReference>
<reference evidence="4 5" key="1">
    <citation type="submission" date="2019-02" db="EMBL/GenBank/DDBJ databases">
        <title>Deep-cultivation of Planctomycetes and their phenomic and genomic characterization uncovers novel biology.</title>
        <authorList>
            <person name="Wiegand S."/>
            <person name="Jogler M."/>
            <person name="Boedeker C."/>
            <person name="Pinto D."/>
            <person name="Vollmers J."/>
            <person name="Rivas-Marin E."/>
            <person name="Kohn T."/>
            <person name="Peeters S.H."/>
            <person name="Heuer A."/>
            <person name="Rast P."/>
            <person name="Oberbeckmann S."/>
            <person name="Bunk B."/>
            <person name="Jeske O."/>
            <person name="Meyerdierks A."/>
            <person name="Storesund J.E."/>
            <person name="Kallscheuer N."/>
            <person name="Luecker S."/>
            <person name="Lage O.M."/>
            <person name="Pohl T."/>
            <person name="Merkel B.J."/>
            <person name="Hornburger P."/>
            <person name="Mueller R.-W."/>
            <person name="Bruemmer F."/>
            <person name="Labrenz M."/>
            <person name="Spormann A.M."/>
            <person name="Op den Camp H."/>
            <person name="Overmann J."/>
            <person name="Amann R."/>
            <person name="Jetten M.S.M."/>
            <person name="Mascher T."/>
            <person name="Medema M.H."/>
            <person name="Devos D.P."/>
            <person name="Kaster A.-K."/>
            <person name="Ovreas L."/>
            <person name="Rohde M."/>
            <person name="Galperin M.Y."/>
            <person name="Jogler C."/>
        </authorList>
    </citation>
    <scope>NUCLEOTIDE SEQUENCE [LARGE SCALE GENOMIC DNA]</scope>
    <source>
        <strain evidence="4 5">Pan161</strain>
    </source>
</reference>
<evidence type="ECO:0000259" key="3">
    <source>
        <dbReference type="Pfam" id="PF12696"/>
    </source>
</evidence>
<evidence type="ECO:0000259" key="2">
    <source>
        <dbReference type="Pfam" id="PF01580"/>
    </source>
</evidence>
<dbReference type="PANTHER" id="PTHR30121:SF6">
    <property type="entry name" value="SLR6007 PROTEIN"/>
    <property type="match status" value="1"/>
</dbReference>
<feature type="region of interest" description="Disordered" evidence="1">
    <location>
        <begin position="564"/>
        <end position="586"/>
    </location>
</feature>
<dbReference type="InterPro" id="IPR002543">
    <property type="entry name" value="FtsK_dom"/>
</dbReference>
<dbReference type="Pfam" id="PF12696">
    <property type="entry name" value="TraG-D_C"/>
    <property type="match status" value="1"/>
</dbReference>
<dbReference type="PANTHER" id="PTHR30121">
    <property type="entry name" value="UNCHARACTERIZED PROTEIN YJGR-RELATED"/>
    <property type="match status" value="1"/>
</dbReference>
<dbReference type="InterPro" id="IPR051162">
    <property type="entry name" value="T4SS_component"/>
</dbReference>
<evidence type="ECO:0000256" key="1">
    <source>
        <dbReference type="SAM" id="MobiDB-lite"/>
    </source>
</evidence>
<dbReference type="Proteomes" id="UP000316855">
    <property type="component" value="Chromosome"/>
</dbReference>
<keyword evidence="5" id="KW-1185">Reference proteome</keyword>
<dbReference type="SUPFAM" id="SSF52540">
    <property type="entry name" value="P-loop containing nucleoside triphosphate hydrolases"/>
    <property type="match status" value="1"/>
</dbReference>
<proteinExistence type="predicted"/>
<protein>
    <submittedName>
        <fullName evidence="4">AAA-like domain protein</fullName>
    </submittedName>
</protein>
<accession>A0A517VEM1</accession>
<dbReference type="OrthoDB" id="3258326at2"/>
<dbReference type="RefSeq" id="WP_145228358.1">
    <property type="nucleotide sequence ID" value="NZ_CP036343.1"/>
</dbReference>
<dbReference type="InterPro" id="IPR032689">
    <property type="entry name" value="TraG-D_C"/>
</dbReference>
<name>A0A517VEM1_9PLAN</name>
<dbReference type="EMBL" id="CP036343">
    <property type="protein sequence ID" value="QDT91458.1"/>
    <property type="molecule type" value="Genomic_DNA"/>
</dbReference>
<evidence type="ECO:0000313" key="5">
    <source>
        <dbReference type="Proteomes" id="UP000316855"/>
    </source>
</evidence>
<feature type="region of interest" description="Disordered" evidence="1">
    <location>
        <begin position="410"/>
        <end position="459"/>
    </location>
</feature>
<sequence length="586" mass="66245">MNPIFLGTDNNTNQNIHLDPDQFRTHFHLIGATGSGKSTAIQTLLRPLLMQTRSEMSALFLIDPMGNLSRDLLGWMVNERLCPQHVRDRLVYIEPAREDIIMPFNPLSHTSEANRYYQTMRSVDIVLRAWAAQDVSQQPRLLQWTYKAFCAAAMMGLPIAMCKYLLHPGTQEHDAILSHIPGDIRAHWGEILRARGNEAVRILESTRNRLDPFFESTNLRRMFGSTHSLFDCQRFIQERKIVVLNLGKYGKIPGFVADTIGALALNEIVETASRLSTKEGKQAVDPTYVVMDEFQKYVSVDIEDALPTVRQMGLRLILAHQSFSQLEREDVDLTQMIWQARSRLMFANNARDADIIADELTKLTFDAQKIKEVLKSKKQLIVGYRKEWLESESHTSTHSAAQMEQNATGFNQSQGESIPPDMYRPTKSKGDGRTSSTARGQTNANSSGTTSGRSQANVPIHDTFEEISNITYESFEEQSLQWGKEIRRLQTGEAFGMFAGDSDVHFVNVDHLPLYESPQLRDAVDALIEQNFESEFFISAAEADRETERYRQQLLQGSPLLLPQGDYSLGSDETVVEADKSSDPFG</sequence>
<dbReference type="CDD" id="cd01127">
    <property type="entry name" value="TrwB_TraG_TraD_VirD4"/>
    <property type="match status" value="1"/>
</dbReference>
<evidence type="ECO:0000313" key="4">
    <source>
        <dbReference type="EMBL" id="QDT91458.1"/>
    </source>
</evidence>
<feature type="domain" description="FtsK" evidence="2">
    <location>
        <begin position="3"/>
        <end position="65"/>
    </location>
</feature>
<organism evidence="4 5">
    <name type="scientific">Gimesia algae</name>
    <dbReference type="NCBI Taxonomy" id="2527971"/>
    <lineage>
        <taxon>Bacteria</taxon>
        <taxon>Pseudomonadati</taxon>
        <taxon>Planctomycetota</taxon>
        <taxon>Planctomycetia</taxon>
        <taxon>Planctomycetales</taxon>
        <taxon>Planctomycetaceae</taxon>
        <taxon>Gimesia</taxon>
    </lineage>
</organism>
<dbReference type="GO" id="GO:0005524">
    <property type="term" value="F:ATP binding"/>
    <property type="evidence" value="ECO:0007669"/>
    <property type="project" value="InterPro"/>
</dbReference>
<feature type="compositionally biased region" description="Basic and acidic residues" evidence="1">
    <location>
        <begin position="577"/>
        <end position="586"/>
    </location>
</feature>
<feature type="compositionally biased region" description="Polar residues" evidence="1">
    <location>
        <begin position="433"/>
        <end position="457"/>
    </location>
</feature>